<comment type="cofactor">
    <cofactor evidence="11">
        <name>Mg(2+)</name>
        <dbReference type="ChEBI" id="CHEBI:18420"/>
    </cofactor>
    <cofactor evidence="11">
        <name>Mn(2+)</name>
        <dbReference type="ChEBI" id="CHEBI:29035"/>
    </cofactor>
    <text evidence="11">Magnesium. Can also use manganese.</text>
</comment>
<evidence type="ECO:0000256" key="1">
    <source>
        <dbReference type="ARBA" id="ARBA00011955"/>
    </source>
</evidence>
<feature type="binding site" evidence="11">
    <location>
        <position position="203"/>
    </location>
    <ligand>
        <name>Mg(2+)</name>
        <dbReference type="ChEBI" id="CHEBI:18420"/>
    </ligand>
</feature>
<dbReference type="GO" id="GO:0046872">
    <property type="term" value="F:metal ion binding"/>
    <property type="evidence" value="ECO:0007669"/>
    <property type="project" value="UniProtKB-UniRule"/>
</dbReference>
<evidence type="ECO:0000256" key="11">
    <source>
        <dbReference type="PIRSR" id="PIRSR006268-2"/>
    </source>
</evidence>
<evidence type="ECO:0000256" key="9">
    <source>
        <dbReference type="ARBA" id="ARBA00048540"/>
    </source>
</evidence>
<keyword evidence="4 10" id="KW-0808">Transferase</keyword>
<evidence type="ECO:0000256" key="7">
    <source>
        <dbReference type="ARBA" id="ARBA00022842"/>
    </source>
</evidence>
<evidence type="ECO:0000256" key="6">
    <source>
        <dbReference type="ARBA" id="ARBA00022827"/>
    </source>
</evidence>
<dbReference type="STRING" id="536227.Ccar_09680"/>
<dbReference type="EMBL" id="ACVI01000009">
    <property type="protein sequence ID" value="EET88714.1"/>
    <property type="molecule type" value="Genomic_DNA"/>
</dbReference>
<keyword evidence="13" id="KW-1185">Reference proteome</keyword>
<dbReference type="eggNOG" id="COG1477">
    <property type="taxonomic scope" value="Bacteria"/>
</dbReference>
<protein>
    <recommendedName>
        <fullName evidence="2 10">FAD:protein FMN transferase</fullName>
        <ecNumber evidence="1 10">2.7.1.180</ecNumber>
    </recommendedName>
    <alternativeName>
        <fullName evidence="8 10">Flavin transferase</fullName>
    </alternativeName>
</protein>
<evidence type="ECO:0000256" key="10">
    <source>
        <dbReference type="PIRNR" id="PIRNR006268"/>
    </source>
</evidence>
<gene>
    <name evidence="12" type="ORF">CcarbDRAFT_0840</name>
</gene>
<dbReference type="Pfam" id="PF02424">
    <property type="entry name" value="ApbE"/>
    <property type="match status" value="1"/>
</dbReference>
<name>C6PPX3_9CLOT</name>
<keyword evidence="12" id="KW-0449">Lipoprotein</keyword>
<comment type="caution">
    <text evidence="12">The sequence shown here is derived from an EMBL/GenBank/DDBJ whole genome shotgun (WGS) entry which is preliminary data.</text>
</comment>
<comment type="similarity">
    <text evidence="10">Belongs to the ApbE family.</text>
</comment>
<dbReference type="Gene3D" id="3.10.520.10">
    <property type="entry name" value="ApbE-like domains"/>
    <property type="match status" value="1"/>
</dbReference>
<dbReference type="OrthoDB" id="9778595at2"/>
<dbReference type="InterPro" id="IPR003374">
    <property type="entry name" value="ApbE-like_sf"/>
</dbReference>
<keyword evidence="6 10" id="KW-0274">FAD</keyword>
<evidence type="ECO:0000313" key="12">
    <source>
        <dbReference type="EMBL" id="EET88714.1"/>
    </source>
</evidence>
<dbReference type="SUPFAM" id="SSF143631">
    <property type="entry name" value="ApbE-like"/>
    <property type="match status" value="1"/>
</dbReference>
<reference evidence="12 13" key="1">
    <citation type="submission" date="2009-06" db="EMBL/GenBank/DDBJ databases">
        <title>The draft genome of Clostridium carboxidivorans P7.</title>
        <authorList>
            <consortium name="US DOE Joint Genome Institute (JGI-PGF)"/>
            <person name="Lucas S."/>
            <person name="Copeland A."/>
            <person name="Lapidus A."/>
            <person name="Glavina del Rio T."/>
            <person name="Tice H."/>
            <person name="Bruce D."/>
            <person name="Goodwin L."/>
            <person name="Pitluck S."/>
            <person name="Larimer F."/>
            <person name="Land M.L."/>
            <person name="Hauser L."/>
            <person name="Hemme C.L."/>
        </authorList>
    </citation>
    <scope>NUCLEOTIDE SEQUENCE [LARGE SCALE GENOMIC DNA]</scope>
    <source>
        <strain evidence="12 13">P7</strain>
    </source>
</reference>
<dbReference type="PIRSF" id="PIRSF006268">
    <property type="entry name" value="ApbE"/>
    <property type="match status" value="1"/>
</dbReference>
<dbReference type="RefSeq" id="WP_007059725.1">
    <property type="nucleotide sequence ID" value="NZ_ACVI01000009.1"/>
</dbReference>
<accession>C6PPX3</accession>
<evidence type="ECO:0000256" key="8">
    <source>
        <dbReference type="ARBA" id="ARBA00031306"/>
    </source>
</evidence>
<sequence>MIFREEINRKYIGTALFDDKNSIVITVILNTAKGGMNNMFNSKKLLSIFSKNIKKNEMLAWKEFYSLGTIIQLRAYGNKSEIAISEAMKRVNDIDDKMSAFKDYSELSKINRSAGKCYEKVSYDTYFVIDKAVEYSRMSHGTFDPTIRPIVNLWNIGKENFKIPDKSEIVNNLNLVDYKDICLDEKDVSIKLKKENQKLDVGGIAKGYAADEVRRVFEKYRIKSALIDLGGNILAVGNKADGSNWNIGIQNPLKERGEFVGVLSISNKSVVTSGNYERYSIKDGKRFHHIIDSRTGYPSEGEVISTTIISDYSIDGDGLSTGVYIMGVKDGMELIESINGVEAIFITEDKKVCTTSGIKDKFNITNTEFSYGK</sequence>
<evidence type="ECO:0000313" key="13">
    <source>
        <dbReference type="Proteomes" id="UP000004198"/>
    </source>
</evidence>
<keyword evidence="3 10" id="KW-0285">Flavoprotein</keyword>
<evidence type="ECO:0000256" key="2">
    <source>
        <dbReference type="ARBA" id="ARBA00016337"/>
    </source>
</evidence>
<evidence type="ECO:0000256" key="5">
    <source>
        <dbReference type="ARBA" id="ARBA00022723"/>
    </source>
</evidence>
<dbReference type="PANTHER" id="PTHR30040:SF2">
    <property type="entry name" value="FAD:PROTEIN FMN TRANSFERASE"/>
    <property type="match status" value="1"/>
</dbReference>
<organism evidence="12 13">
    <name type="scientific">Clostridium carboxidivorans P7</name>
    <dbReference type="NCBI Taxonomy" id="536227"/>
    <lineage>
        <taxon>Bacteria</taxon>
        <taxon>Bacillati</taxon>
        <taxon>Bacillota</taxon>
        <taxon>Clostridia</taxon>
        <taxon>Eubacteriales</taxon>
        <taxon>Clostridiaceae</taxon>
        <taxon>Clostridium</taxon>
    </lineage>
</organism>
<proteinExistence type="inferred from homology"/>
<dbReference type="AlphaFoldDB" id="C6PPX3"/>
<comment type="catalytic activity">
    <reaction evidence="9 10">
        <text>L-threonyl-[protein] + FAD = FMN-L-threonyl-[protein] + AMP + H(+)</text>
        <dbReference type="Rhea" id="RHEA:36847"/>
        <dbReference type="Rhea" id="RHEA-COMP:11060"/>
        <dbReference type="Rhea" id="RHEA-COMP:11061"/>
        <dbReference type="ChEBI" id="CHEBI:15378"/>
        <dbReference type="ChEBI" id="CHEBI:30013"/>
        <dbReference type="ChEBI" id="CHEBI:57692"/>
        <dbReference type="ChEBI" id="CHEBI:74257"/>
        <dbReference type="ChEBI" id="CHEBI:456215"/>
        <dbReference type="EC" id="2.7.1.180"/>
    </reaction>
</comment>
<dbReference type="GO" id="GO:0016740">
    <property type="term" value="F:transferase activity"/>
    <property type="evidence" value="ECO:0007669"/>
    <property type="project" value="UniProtKB-UniRule"/>
</dbReference>
<dbReference type="EC" id="2.7.1.180" evidence="1 10"/>
<feature type="binding site" evidence="11">
    <location>
        <position position="317"/>
    </location>
    <ligand>
        <name>Mg(2+)</name>
        <dbReference type="ChEBI" id="CHEBI:18420"/>
    </ligand>
</feature>
<feature type="binding site" evidence="11">
    <location>
        <position position="321"/>
    </location>
    <ligand>
        <name>Mg(2+)</name>
        <dbReference type="ChEBI" id="CHEBI:18420"/>
    </ligand>
</feature>
<dbReference type="PANTHER" id="PTHR30040">
    <property type="entry name" value="THIAMINE BIOSYNTHESIS LIPOPROTEIN APBE"/>
    <property type="match status" value="1"/>
</dbReference>
<evidence type="ECO:0000256" key="4">
    <source>
        <dbReference type="ARBA" id="ARBA00022679"/>
    </source>
</evidence>
<dbReference type="InterPro" id="IPR024932">
    <property type="entry name" value="ApbE"/>
</dbReference>
<dbReference type="Proteomes" id="UP000004198">
    <property type="component" value="Unassembled WGS sequence"/>
</dbReference>
<keyword evidence="5 10" id="KW-0479">Metal-binding</keyword>
<evidence type="ECO:0000256" key="3">
    <source>
        <dbReference type="ARBA" id="ARBA00022630"/>
    </source>
</evidence>
<keyword evidence="7 10" id="KW-0460">Magnesium</keyword>